<protein>
    <recommendedName>
        <fullName evidence="4">P pilus assembly/Cpx signaling pathway, periplasmic inhibitor/zinc-resistance associated protein</fullName>
    </recommendedName>
</protein>
<organism evidence="2 3">
    <name type="scientific">Sulfurospirillum barnesii (strain ATCC 700032 / DSM 10660 / SES-3)</name>
    <dbReference type="NCBI Taxonomy" id="760154"/>
    <lineage>
        <taxon>Bacteria</taxon>
        <taxon>Pseudomonadati</taxon>
        <taxon>Campylobacterota</taxon>
        <taxon>Epsilonproteobacteria</taxon>
        <taxon>Campylobacterales</taxon>
        <taxon>Sulfurospirillaceae</taxon>
        <taxon>Sulfurospirillum</taxon>
    </lineage>
</organism>
<dbReference type="eggNOG" id="ENOG5033MPQ">
    <property type="taxonomic scope" value="Bacteria"/>
</dbReference>
<evidence type="ECO:0000313" key="3">
    <source>
        <dbReference type="Proteomes" id="UP000006176"/>
    </source>
</evidence>
<reference evidence="2 3" key="1">
    <citation type="submission" date="2012-06" db="EMBL/GenBank/DDBJ databases">
        <title>Complete sequence of Sulfurospirillum barnesii SES-3.</title>
        <authorList>
            <consortium name="US DOE Joint Genome Institute"/>
            <person name="Lucas S."/>
            <person name="Han J."/>
            <person name="Lapidus A."/>
            <person name="Cheng J.-F."/>
            <person name="Goodwin L."/>
            <person name="Pitluck S."/>
            <person name="Peters L."/>
            <person name="Ovchinnikova G."/>
            <person name="Lu M."/>
            <person name="Detter J.C."/>
            <person name="Han C."/>
            <person name="Tapia R."/>
            <person name="Land M."/>
            <person name="Hauser L."/>
            <person name="Kyrpides N."/>
            <person name="Ivanova N."/>
            <person name="Pagani I."/>
            <person name="Stolz J."/>
            <person name="Arkin A."/>
            <person name="Dehal P."/>
            <person name="Oremland R."/>
            <person name="Saltikov C."/>
            <person name="Basu P."/>
            <person name="Hollibaugh J."/>
            <person name="Newman D."/>
            <person name="Stolyar S."/>
            <person name="Hazen T."/>
            <person name="Woyke T."/>
        </authorList>
    </citation>
    <scope>NUCLEOTIDE SEQUENCE [LARGE SCALE GENOMIC DNA]</scope>
    <source>
        <strain evidence="3">ATCC 700032 / DSM 10660 / SES-3</strain>
    </source>
</reference>
<dbReference type="Gene3D" id="1.20.120.1490">
    <property type="match status" value="1"/>
</dbReference>
<sequence length="136" mass="15398">MKKIVLAMLCVCISLMAEGKNQAFIIHDLITLEMPGGAIKSGALELSGDQVIRISKEVRPIMHETYQSKINEAFGLEKRVQKLLKQGKSKEEVSSYLDKIASIKREAMDIKIDAYKAFQAILTPEQWQRYLALSER</sequence>
<proteinExistence type="predicted"/>
<dbReference type="Proteomes" id="UP000006176">
    <property type="component" value="Chromosome"/>
</dbReference>
<dbReference type="RefSeq" id="WP_014769788.1">
    <property type="nucleotide sequence ID" value="NC_018002.1"/>
</dbReference>
<evidence type="ECO:0008006" key="4">
    <source>
        <dbReference type="Google" id="ProtNLM"/>
    </source>
</evidence>
<gene>
    <name evidence="2" type="ordered locus">Sulba_1622</name>
</gene>
<dbReference type="HOGENOM" id="CLU_1776729_0_0_7"/>
<keyword evidence="1" id="KW-0732">Signal</keyword>
<keyword evidence="3" id="KW-1185">Reference proteome</keyword>
<dbReference type="PATRIC" id="fig|760154.4.peg.1625"/>
<evidence type="ECO:0000313" key="2">
    <source>
        <dbReference type="EMBL" id="AFL68910.1"/>
    </source>
</evidence>
<dbReference type="AlphaFoldDB" id="I3XY86"/>
<dbReference type="OrthoDB" id="9831535at2"/>
<dbReference type="STRING" id="760154.Sulba_1622"/>
<name>I3XY86_SULBS</name>
<dbReference type="KEGG" id="sba:Sulba_1622"/>
<accession>I3XY86</accession>
<dbReference type="EMBL" id="CP003333">
    <property type="protein sequence ID" value="AFL68910.1"/>
    <property type="molecule type" value="Genomic_DNA"/>
</dbReference>
<evidence type="ECO:0000256" key="1">
    <source>
        <dbReference type="SAM" id="SignalP"/>
    </source>
</evidence>
<feature type="chain" id="PRO_5003682549" description="P pilus assembly/Cpx signaling pathway, periplasmic inhibitor/zinc-resistance associated protein" evidence="1">
    <location>
        <begin position="18"/>
        <end position="136"/>
    </location>
</feature>
<feature type="signal peptide" evidence="1">
    <location>
        <begin position="1"/>
        <end position="17"/>
    </location>
</feature>